<dbReference type="Pfam" id="PF00254">
    <property type="entry name" value="FKBP_C"/>
    <property type="match status" value="1"/>
</dbReference>
<evidence type="ECO:0000256" key="4">
    <source>
        <dbReference type="ARBA" id="ARBA00023235"/>
    </source>
</evidence>
<feature type="signal peptide" evidence="7">
    <location>
        <begin position="1"/>
        <end position="27"/>
    </location>
</feature>
<dbReference type="PROSITE" id="PS51257">
    <property type="entry name" value="PROKAR_LIPOPROTEIN"/>
    <property type="match status" value="1"/>
</dbReference>
<proteinExistence type="inferred from homology"/>
<feature type="chain" id="PRO_5029801232" description="Peptidyl-prolyl cis-trans isomerase" evidence="7">
    <location>
        <begin position="28"/>
        <end position="212"/>
    </location>
</feature>
<dbReference type="Proteomes" id="UP000438914">
    <property type="component" value="Unassembled WGS sequence"/>
</dbReference>
<evidence type="ECO:0000256" key="3">
    <source>
        <dbReference type="ARBA" id="ARBA00023110"/>
    </source>
</evidence>
<evidence type="ECO:0000313" key="10">
    <source>
        <dbReference type="Proteomes" id="UP000438914"/>
    </source>
</evidence>
<evidence type="ECO:0000256" key="1">
    <source>
        <dbReference type="ARBA" id="ARBA00000971"/>
    </source>
</evidence>
<comment type="similarity">
    <text evidence="2 6">Belongs to the FKBP-type PPIase family.</text>
</comment>
<dbReference type="InterPro" id="IPR046357">
    <property type="entry name" value="PPIase_dom_sf"/>
</dbReference>
<evidence type="ECO:0000259" key="8">
    <source>
        <dbReference type="PROSITE" id="PS50059"/>
    </source>
</evidence>
<dbReference type="SUPFAM" id="SSF54534">
    <property type="entry name" value="FKBP-like"/>
    <property type="match status" value="1"/>
</dbReference>
<dbReference type="EC" id="5.2.1.8" evidence="6"/>
<dbReference type="GO" id="GO:0003755">
    <property type="term" value="F:peptidyl-prolyl cis-trans isomerase activity"/>
    <property type="evidence" value="ECO:0007669"/>
    <property type="project" value="UniProtKB-UniRule"/>
</dbReference>
<keyword evidence="10" id="KW-1185">Reference proteome</keyword>
<comment type="caution">
    <text evidence="9">The sequence shown here is derived from an EMBL/GenBank/DDBJ whole genome shotgun (WGS) entry which is preliminary data.</text>
</comment>
<dbReference type="PROSITE" id="PS50059">
    <property type="entry name" value="FKBP_PPIASE"/>
    <property type="match status" value="1"/>
</dbReference>
<dbReference type="AlphaFoldDB" id="A0A7K0KII0"/>
<dbReference type="PANTHER" id="PTHR43811:SF19">
    <property type="entry name" value="39 KDA FK506-BINDING NUCLEAR PROTEIN"/>
    <property type="match status" value="1"/>
</dbReference>
<gene>
    <name evidence="9" type="ORF">FYJ73_13630</name>
</gene>
<protein>
    <recommendedName>
        <fullName evidence="6">Peptidyl-prolyl cis-trans isomerase</fullName>
        <ecNumber evidence="6">5.2.1.8</ecNumber>
    </recommendedName>
</protein>
<sequence>MNISIKRVIRKWSGALLAVVAGSMLLAACSESDDTGSEFDDWQSKNTTYWDALYAKAQDSVKAGNANWKIIKNWSLEDSLQSKNTDYIIVHVKETGTGTVSPIYTDTVRTHYTGRLIPSASYPDGYQFDSSLGHAVSMDEATPTKFAVSAVVDGFSTALQNMHVGDRWEVYIPYTLGYGETAQSTIPAYSTLIFDVKLAAFYPKGQKVPAWK</sequence>
<dbReference type="PANTHER" id="PTHR43811">
    <property type="entry name" value="FKBP-TYPE PEPTIDYL-PROLYL CIS-TRANS ISOMERASE FKPA"/>
    <property type="match status" value="1"/>
</dbReference>
<evidence type="ECO:0000256" key="2">
    <source>
        <dbReference type="ARBA" id="ARBA00006577"/>
    </source>
</evidence>
<keyword evidence="3 5" id="KW-0697">Rotamase</keyword>
<keyword evidence="7" id="KW-0732">Signal</keyword>
<evidence type="ECO:0000256" key="5">
    <source>
        <dbReference type="PROSITE-ProRule" id="PRU00277"/>
    </source>
</evidence>
<dbReference type="Gene3D" id="3.10.50.40">
    <property type="match status" value="1"/>
</dbReference>
<accession>A0A7K0KII0</accession>
<feature type="domain" description="PPIase FKBP-type" evidence="8">
    <location>
        <begin position="105"/>
        <end position="202"/>
    </location>
</feature>
<reference evidence="9 10" key="1">
    <citation type="submission" date="2019-08" db="EMBL/GenBank/DDBJ databases">
        <title>In-depth cultivation of the pig gut microbiome towards novel bacterial diversity and tailored functional studies.</title>
        <authorList>
            <person name="Wylensek D."/>
            <person name="Hitch T.C.A."/>
            <person name="Clavel T."/>
        </authorList>
    </citation>
    <scope>NUCLEOTIDE SEQUENCE [LARGE SCALE GENOMIC DNA]</scope>
    <source>
        <strain evidence="9 10">LKV-178-WT-2A</strain>
    </source>
</reference>
<dbReference type="RefSeq" id="WP_154535278.1">
    <property type="nucleotide sequence ID" value="NZ_VUNG01000047.1"/>
</dbReference>
<dbReference type="EMBL" id="VUNG01000047">
    <property type="protein sequence ID" value="MST85689.1"/>
    <property type="molecule type" value="Genomic_DNA"/>
</dbReference>
<evidence type="ECO:0000313" key="9">
    <source>
        <dbReference type="EMBL" id="MST85689.1"/>
    </source>
</evidence>
<name>A0A7K0KII0_9BACT</name>
<evidence type="ECO:0000256" key="6">
    <source>
        <dbReference type="RuleBase" id="RU003915"/>
    </source>
</evidence>
<keyword evidence="4 5" id="KW-0413">Isomerase</keyword>
<dbReference type="InterPro" id="IPR001179">
    <property type="entry name" value="PPIase_FKBP_dom"/>
</dbReference>
<evidence type="ECO:0000256" key="7">
    <source>
        <dbReference type="SAM" id="SignalP"/>
    </source>
</evidence>
<organism evidence="9 10">
    <name type="scientific">Hallella mizrahii</name>
    <dbReference type="NCBI Taxonomy" id="2606637"/>
    <lineage>
        <taxon>Bacteria</taxon>
        <taxon>Pseudomonadati</taxon>
        <taxon>Bacteroidota</taxon>
        <taxon>Bacteroidia</taxon>
        <taxon>Bacteroidales</taxon>
        <taxon>Prevotellaceae</taxon>
        <taxon>Hallella</taxon>
    </lineage>
</organism>
<comment type="catalytic activity">
    <reaction evidence="1 5 6">
        <text>[protein]-peptidylproline (omega=180) = [protein]-peptidylproline (omega=0)</text>
        <dbReference type="Rhea" id="RHEA:16237"/>
        <dbReference type="Rhea" id="RHEA-COMP:10747"/>
        <dbReference type="Rhea" id="RHEA-COMP:10748"/>
        <dbReference type="ChEBI" id="CHEBI:83833"/>
        <dbReference type="ChEBI" id="CHEBI:83834"/>
        <dbReference type="EC" id="5.2.1.8"/>
    </reaction>
</comment>